<dbReference type="PANTHER" id="PTHR46797:SF1">
    <property type="entry name" value="METHYLPHOSPHONATE SYNTHASE"/>
    <property type="match status" value="1"/>
</dbReference>
<dbReference type="RefSeq" id="WP_379899442.1">
    <property type="nucleotide sequence ID" value="NZ_JBHRTR010000020.1"/>
</dbReference>
<dbReference type="InterPro" id="IPR010982">
    <property type="entry name" value="Lambda_DNA-bd_dom_sf"/>
</dbReference>
<evidence type="ECO:0000313" key="5">
    <source>
        <dbReference type="Proteomes" id="UP001595528"/>
    </source>
</evidence>
<feature type="compositionally biased region" description="Low complexity" evidence="2">
    <location>
        <begin position="95"/>
        <end position="117"/>
    </location>
</feature>
<dbReference type="CDD" id="cd00093">
    <property type="entry name" value="HTH_XRE"/>
    <property type="match status" value="1"/>
</dbReference>
<evidence type="ECO:0000259" key="3">
    <source>
        <dbReference type="PROSITE" id="PS50943"/>
    </source>
</evidence>
<keyword evidence="5" id="KW-1185">Reference proteome</keyword>
<keyword evidence="1" id="KW-0238">DNA-binding</keyword>
<organism evidence="4 5">
    <name type="scientific">Marinibaculum pumilum</name>
    <dbReference type="NCBI Taxonomy" id="1766165"/>
    <lineage>
        <taxon>Bacteria</taxon>
        <taxon>Pseudomonadati</taxon>
        <taxon>Pseudomonadota</taxon>
        <taxon>Alphaproteobacteria</taxon>
        <taxon>Rhodospirillales</taxon>
        <taxon>Rhodospirillaceae</taxon>
        <taxon>Marinibaculum</taxon>
    </lineage>
</organism>
<sequence length="182" mass="19224">MTGALLDSPGKQIVNHRSKQSIIDKYRDVMGAKSAKGGSAAKLRIAAVGDDKREVRALLDQLEPTVKVVKAKKLSSDDLIAMSHATYEALTKAAAAKPAPAPAAKAPARRGAAAKAPTDGPSQASVRVWREKRGMTQDDLARRVGLSKSFLSEIENGKKTGSVKTLRGIAEALSIDLTRLAV</sequence>
<feature type="domain" description="HTH cro/C1-type" evidence="3">
    <location>
        <begin position="126"/>
        <end position="180"/>
    </location>
</feature>
<protein>
    <submittedName>
        <fullName evidence="4">Helix-turn-helix domain-containing protein</fullName>
    </submittedName>
</protein>
<dbReference type="Gene3D" id="1.10.260.40">
    <property type="entry name" value="lambda repressor-like DNA-binding domains"/>
    <property type="match status" value="1"/>
</dbReference>
<evidence type="ECO:0000313" key="4">
    <source>
        <dbReference type="EMBL" id="MFC3227280.1"/>
    </source>
</evidence>
<dbReference type="EMBL" id="JBHRTR010000020">
    <property type="protein sequence ID" value="MFC3227280.1"/>
    <property type="molecule type" value="Genomic_DNA"/>
</dbReference>
<name>A0ABV7KYN3_9PROT</name>
<comment type="caution">
    <text evidence="4">The sequence shown here is derived from an EMBL/GenBank/DDBJ whole genome shotgun (WGS) entry which is preliminary data.</text>
</comment>
<reference evidence="5" key="1">
    <citation type="journal article" date="2019" name="Int. J. Syst. Evol. Microbiol.">
        <title>The Global Catalogue of Microorganisms (GCM) 10K type strain sequencing project: providing services to taxonomists for standard genome sequencing and annotation.</title>
        <authorList>
            <consortium name="The Broad Institute Genomics Platform"/>
            <consortium name="The Broad Institute Genome Sequencing Center for Infectious Disease"/>
            <person name="Wu L."/>
            <person name="Ma J."/>
        </authorList>
    </citation>
    <scope>NUCLEOTIDE SEQUENCE [LARGE SCALE GENOMIC DNA]</scope>
    <source>
        <strain evidence="5">KCTC 42964</strain>
    </source>
</reference>
<evidence type="ECO:0000256" key="2">
    <source>
        <dbReference type="SAM" id="MobiDB-lite"/>
    </source>
</evidence>
<dbReference type="Proteomes" id="UP001595528">
    <property type="component" value="Unassembled WGS sequence"/>
</dbReference>
<feature type="region of interest" description="Disordered" evidence="2">
    <location>
        <begin position="95"/>
        <end position="125"/>
    </location>
</feature>
<gene>
    <name evidence="4" type="ORF">ACFOGJ_08575</name>
</gene>
<dbReference type="PROSITE" id="PS50943">
    <property type="entry name" value="HTH_CROC1"/>
    <property type="match status" value="1"/>
</dbReference>
<dbReference type="Pfam" id="PF01381">
    <property type="entry name" value="HTH_3"/>
    <property type="match status" value="1"/>
</dbReference>
<dbReference type="SMART" id="SM00530">
    <property type="entry name" value="HTH_XRE"/>
    <property type="match status" value="1"/>
</dbReference>
<dbReference type="InterPro" id="IPR001387">
    <property type="entry name" value="Cro/C1-type_HTH"/>
</dbReference>
<dbReference type="SUPFAM" id="SSF47413">
    <property type="entry name" value="lambda repressor-like DNA-binding domains"/>
    <property type="match status" value="1"/>
</dbReference>
<evidence type="ECO:0000256" key="1">
    <source>
        <dbReference type="ARBA" id="ARBA00023125"/>
    </source>
</evidence>
<dbReference type="InterPro" id="IPR050807">
    <property type="entry name" value="TransReg_Diox_bact_type"/>
</dbReference>
<accession>A0ABV7KYN3</accession>
<dbReference type="PANTHER" id="PTHR46797">
    <property type="entry name" value="HTH-TYPE TRANSCRIPTIONAL REGULATOR"/>
    <property type="match status" value="1"/>
</dbReference>
<proteinExistence type="predicted"/>